<gene>
    <name evidence="1" type="ORF">CROQUDRAFT_96712</name>
</gene>
<proteinExistence type="predicted"/>
<comment type="caution">
    <text evidence="1">The sequence shown here is derived from an EMBL/GenBank/DDBJ whole genome shotgun (WGS) entry which is preliminary data.</text>
</comment>
<evidence type="ECO:0000313" key="2">
    <source>
        <dbReference type="Proteomes" id="UP000886653"/>
    </source>
</evidence>
<sequence length="200" mass="22700">MNSMGFTRGRYICTIAPLYRRDKSIATYSTEQAKVLFNGTSVVSNQCDLSDVPLSPGPRDRSFLKANEYEVGRILEGLPNNKAAGVYDVRNKNLKLAKSSIFPPLTKIINFCLSCFGKLFEALLAKRLSHWAETSGALADGHLGGRRQRCPDDAFIILSSWIKHHWCQGRFASGFFLDVKNRPIHRFTENDWYIPERIRV</sequence>
<name>A0A9P6NF89_9BASI</name>
<evidence type="ECO:0000313" key="1">
    <source>
        <dbReference type="EMBL" id="KAG0143117.1"/>
    </source>
</evidence>
<keyword evidence="2" id="KW-1185">Reference proteome</keyword>
<dbReference type="AlphaFoldDB" id="A0A9P6NF89"/>
<reference evidence="1" key="1">
    <citation type="submission" date="2013-11" db="EMBL/GenBank/DDBJ databases">
        <title>Genome sequence of the fusiform rust pathogen reveals effectors for host alternation and coevolution with pine.</title>
        <authorList>
            <consortium name="DOE Joint Genome Institute"/>
            <person name="Smith K."/>
            <person name="Pendleton A."/>
            <person name="Kubisiak T."/>
            <person name="Anderson C."/>
            <person name="Salamov A."/>
            <person name="Aerts A."/>
            <person name="Riley R."/>
            <person name="Clum A."/>
            <person name="Lindquist E."/>
            <person name="Ence D."/>
            <person name="Campbell M."/>
            <person name="Kronenberg Z."/>
            <person name="Feau N."/>
            <person name="Dhillon B."/>
            <person name="Hamelin R."/>
            <person name="Burleigh J."/>
            <person name="Smith J."/>
            <person name="Yandell M."/>
            <person name="Nelson C."/>
            <person name="Grigoriev I."/>
            <person name="Davis J."/>
        </authorList>
    </citation>
    <scope>NUCLEOTIDE SEQUENCE</scope>
    <source>
        <strain evidence="1">G11</strain>
    </source>
</reference>
<organism evidence="1 2">
    <name type="scientific">Cronartium quercuum f. sp. fusiforme G11</name>
    <dbReference type="NCBI Taxonomy" id="708437"/>
    <lineage>
        <taxon>Eukaryota</taxon>
        <taxon>Fungi</taxon>
        <taxon>Dikarya</taxon>
        <taxon>Basidiomycota</taxon>
        <taxon>Pucciniomycotina</taxon>
        <taxon>Pucciniomycetes</taxon>
        <taxon>Pucciniales</taxon>
        <taxon>Coleosporiaceae</taxon>
        <taxon>Cronartium</taxon>
    </lineage>
</organism>
<accession>A0A9P6NF89</accession>
<dbReference type="EMBL" id="MU167328">
    <property type="protein sequence ID" value="KAG0143117.1"/>
    <property type="molecule type" value="Genomic_DNA"/>
</dbReference>
<protein>
    <submittedName>
        <fullName evidence="1">Uncharacterized protein</fullName>
    </submittedName>
</protein>
<dbReference type="Proteomes" id="UP000886653">
    <property type="component" value="Unassembled WGS sequence"/>
</dbReference>
<dbReference type="OrthoDB" id="412006at2759"/>